<evidence type="ECO:0008006" key="3">
    <source>
        <dbReference type="Google" id="ProtNLM"/>
    </source>
</evidence>
<reference evidence="1 2" key="1">
    <citation type="journal article" date="2019" name="Int. J. Syst. Evol. Microbiol.">
        <title>The Global Catalogue of Microorganisms (GCM) 10K type strain sequencing project: providing services to taxonomists for standard genome sequencing and annotation.</title>
        <authorList>
            <consortium name="The Broad Institute Genomics Platform"/>
            <consortium name="The Broad Institute Genome Sequencing Center for Infectious Disease"/>
            <person name="Wu L."/>
            <person name="Ma J."/>
        </authorList>
    </citation>
    <scope>NUCLEOTIDE SEQUENCE [LARGE SCALE GENOMIC DNA]</scope>
    <source>
        <strain evidence="1 2">JCM 15976</strain>
    </source>
</reference>
<organism evidence="1 2">
    <name type="scientific">Gaetbulibacter jejuensis</name>
    <dbReference type="NCBI Taxonomy" id="584607"/>
    <lineage>
        <taxon>Bacteria</taxon>
        <taxon>Pseudomonadati</taxon>
        <taxon>Bacteroidota</taxon>
        <taxon>Flavobacteriia</taxon>
        <taxon>Flavobacteriales</taxon>
        <taxon>Flavobacteriaceae</taxon>
        <taxon>Gaetbulibacter</taxon>
    </lineage>
</organism>
<gene>
    <name evidence="1" type="ORF">GCM10009431_30030</name>
</gene>
<dbReference type="RefSeq" id="WP_343799613.1">
    <property type="nucleotide sequence ID" value="NZ_BAAAGF010000005.1"/>
</dbReference>
<protein>
    <recommendedName>
        <fullName evidence="3">HEAT repeat protein</fullName>
    </recommendedName>
</protein>
<evidence type="ECO:0000313" key="2">
    <source>
        <dbReference type="Proteomes" id="UP001500736"/>
    </source>
</evidence>
<comment type="caution">
    <text evidence="1">The sequence shown here is derived from an EMBL/GenBank/DDBJ whole genome shotgun (WGS) entry which is preliminary data.</text>
</comment>
<sequence length="533" mass="62469">MSISDKSFLERLNENPDYFEFWQDFHEFCMDIKINDKEYFVNSLPIIFKKIKNDGAGYAIYQGLRKLAVEKPSEAIQIIELIEEKNNNEYLNFISSLLGGLSQSKSKYTYKDKILTLIKSEEEAKINSGVNAAYQVVISNKQEELKFINEVSQNIIQTIEKGNIEDLGIITRFYNKHLNSINDAKKMVVQLLNTKKVEVQSEVARSINAEFNFDEDPIHFKTCLKLLTHTDSKYIGIYNTINFRLKDTIKEQPELVTEFVNLWILNNKRNLKGITVLKEIIEELYASDPHTIESLFLEWLNSDKSIYKDALQFVISDLSNHINAVGLPKDKLEKFTETDALYVVFMIVGNILDRKYASEMLYNILEVHFNNERIRNHIATLYAKYLIINYYSVTDILKEKRKIANPIITSIIDQIIEVSEQYYKQVTELEVVNEFEPSDKRMTYFLKQQNKQMQELMDATENKRNSFLDFATKISLKAGKSFFSKYNGQYTEEREMQNFRSSVEVARLQYIDEIGQIKSRIMWQNMKRNELPN</sequence>
<evidence type="ECO:0000313" key="1">
    <source>
        <dbReference type="EMBL" id="GAA0749906.1"/>
    </source>
</evidence>
<accession>A0ABN1JZ09</accession>
<keyword evidence="2" id="KW-1185">Reference proteome</keyword>
<name>A0ABN1JZ09_9FLAO</name>
<proteinExistence type="predicted"/>
<dbReference type="Proteomes" id="UP001500736">
    <property type="component" value="Unassembled WGS sequence"/>
</dbReference>
<dbReference type="EMBL" id="BAAAGF010000005">
    <property type="protein sequence ID" value="GAA0749906.1"/>
    <property type="molecule type" value="Genomic_DNA"/>
</dbReference>